<reference evidence="8 9" key="1">
    <citation type="journal article" date="2011" name="Stand. Genomic Sci.">
        <title>Complete genome sequence of Calditerrivibrio nitroreducens type strain (Yu37-1).</title>
        <authorList>
            <person name="Pitluck S."/>
            <person name="Sikorski J."/>
            <person name="Zeytun A."/>
            <person name="Lapidus A."/>
            <person name="Nolan M."/>
            <person name="Lucas S."/>
            <person name="Hammon N."/>
            <person name="Deshpande S."/>
            <person name="Cheng J.F."/>
            <person name="Tapia R."/>
            <person name="Han C."/>
            <person name="Goodwin L."/>
            <person name="Liolios K."/>
            <person name="Pagani I."/>
            <person name="Ivanova N."/>
            <person name="Mavromatis K."/>
            <person name="Pati A."/>
            <person name="Chen A."/>
            <person name="Palaniappan K."/>
            <person name="Hauser L."/>
            <person name="Chang Y.J."/>
            <person name="Jeffries C.D."/>
            <person name="Detter J.C."/>
            <person name="Brambilla E."/>
            <person name="Djao O.D."/>
            <person name="Rohde M."/>
            <person name="Spring S."/>
            <person name="Goker M."/>
            <person name="Woyke T."/>
            <person name="Bristow J."/>
            <person name="Eisen J.A."/>
            <person name="Markowitz V."/>
            <person name="Hugenholtz P."/>
            <person name="Kyrpides N.C."/>
            <person name="Klenk H.P."/>
            <person name="Land M."/>
        </authorList>
    </citation>
    <scope>NUCLEOTIDE SEQUENCE [LARGE SCALE GENOMIC DNA]</scope>
    <source>
        <strain evidence="9">DSM 19672 / NBRC 101217 / Yu37-1</strain>
    </source>
</reference>
<evidence type="ECO:0000259" key="7">
    <source>
        <dbReference type="PROSITE" id="PS51160"/>
    </source>
</evidence>
<dbReference type="Pfam" id="PF00708">
    <property type="entry name" value="Acylphosphatase"/>
    <property type="match status" value="1"/>
</dbReference>
<keyword evidence="9" id="KW-1185">Reference proteome</keyword>
<dbReference type="PROSITE" id="PS00150">
    <property type="entry name" value="ACYLPHOSPHATASE_1"/>
    <property type="match status" value="1"/>
</dbReference>
<organism evidence="8 9">
    <name type="scientific">Calditerrivibrio nitroreducens (strain DSM 19672 / NBRC 101217 / Yu37-1)</name>
    <dbReference type="NCBI Taxonomy" id="768670"/>
    <lineage>
        <taxon>Bacteria</taxon>
        <taxon>Pseudomonadati</taxon>
        <taxon>Deferribacterota</taxon>
        <taxon>Deferribacteres</taxon>
        <taxon>Deferribacterales</taxon>
        <taxon>Calditerrivibrionaceae</taxon>
    </lineage>
</organism>
<dbReference type="PROSITE" id="PS00151">
    <property type="entry name" value="ACYLPHOSPHATASE_2"/>
    <property type="match status" value="1"/>
</dbReference>
<dbReference type="PANTHER" id="PTHR47268">
    <property type="entry name" value="ACYLPHOSPHATASE"/>
    <property type="match status" value="1"/>
</dbReference>
<dbReference type="HOGENOM" id="CLU_141932_3_2_0"/>
<dbReference type="Gene3D" id="3.30.70.100">
    <property type="match status" value="1"/>
</dbReference>
<comment type="catalytic activity">
    <reaction evidence="3 4 5">
        <text>an acyl phosphate + H2O = a carboxylate + phosphate + H(+)</text>
        <dbReference type="Rhea" id="RHEA:14965"/>
        <dbReference type="ChEBI" id="CHEBI:15377"/>
        <dbReference type="ChEBI" id="CHEBI:15378"/>
        <dbReference type="ChEBI" id="CHEBI:29067"/>
        <dbReference type="ChEBI" id="CHEBI:43474"/>
        <dbReference type="ChEBI" id="CHEBI:59918"/>
        <dbReference type="EC" id="3.6.1.7"/>
    </reaction>
</comment>
<evidence type="ECO:0000256" key="1">
    <source>
        <dbReference type="ARBA" id="ARBA00005614"/>
    </source>
</evidence>
<sequence length="90" mass="10279">MQRLNLRVYGRVQGVGFRAYVLNKARELGLAGFVKNMPDGTVFIDAQGEEEALNKLIEYVKIGPSMSRVEKVEIERINQTLNTRDFIVTY</sequence>
<protein>
    <recommendedName>
        <fullName evidence="2 4">Acylphosphatase</fullName>
        <ecNumber evidence="2 4">3.6.1.7</ecNumber>
    </recommendedName>
</protein>
<dbReference type="PROSITE" id="PS51160">
    <property type="entry name" value="ACYLPHOSPHATASE_3"/>
    <property type="match status" value="1"/>
</dbReference>
<gene>
    <name evidence="8" type="ordered locus">Calni_0286</name>
</gene>
<dbReference type="STRING" id="768670.Calni_0286"/>
<dbReference type="AlphaFoldDB" id="E4TJN7"/>
<evidence type="ECO:0000313" key="8">
    <source>
        <dbReference type="EMBL" id="ADR18199.1"/>
    </source>
</evidence>
<accession>E4TJN7</accession>
<keyword evidence="4 5" id="KW-0378">Hydrolase</keyword>
<feature type="active site" evidence="4">
    <location>
        <position position="18"/>
    </location>
</feature>
<dbReference type="InterPro" id="IPR036046">
    <property type="entry name" value="Acylphosphatase-like_dom_sf"/>
</dbReference>
<dbReference type="InterPro" id="IPR017968">
    <property type="entry name" value="Acylphosphatase_CS"/>
</dbReference>
<evidence type="ECO:0000256" key="2">
    <source>
        <dbReference type="ARBA" id="ARBA00012150"/>
    </source>
</evidence>
<dbReference type="KEGG" id="cni:Calni_0286"/>
<dbReference type="Proteomes" id="UP000007039">
    <property type="component" value="Chromosome"/>
</dbReference>
<evidence type="ECO:0000313" key="9">
    <source>
        <dbReference type="Proteomes" id="UP000007039"/>
    </source>
</evidence>
<comment type="similarity">
    <text evidence="1 6">Belongs to the acylphosphatase family.</text>
</comment>
<dbReference type="InterPro" id="IPR020456">
    <property type="entry name" value="Acylphosphatase"/>
</dbReference>
<dbReference type="RefSeq" id="WP_013450416.1">
    <property type="nucleotide sequence ID" value="NC_014758.1"/>
</dbReference>
<proteinExistence type="inferred from homology"/>
<dbReference type="OrthoDB" id="9808093at2"/>
<dbReference type="eggNOG" id="COG1254">
    <property type="taxonomic scope" value="Bacteria"/>
</dbReference>
<dbReference type="PRINTS" id="PR00112">
    <property type="entry name" value="ACYLPHPHTASE"/>
</dbReference>
<feature type="active site" evidence="4">
    <location>
        <position position="36"/>
    </location>
</feature>
<dbReference type="PANTHER" id="PTHR47268:SF4">
    <property type="entry name" value="ACYLPHOSPHATASE"/>
    <property type="match status" value="1"/>
</dbReference>
<feature type="domain" description="Acylphosphatase-like" evidence="7">
    <location>
        <begin position="3"/>
        <end position="90"/>
    </location>
</feature>
<dbReference type="InterPro" id="IPR001792">
    <property type="entry name" value="Acylphosphatase-like_dom"/>
</dbReference>
<dbReference type="EC" id="3.6.1.7" evidence="2 4"/>
<evidence type="ECO:0000256" key="6">
    <source>
        <dbReference type="RuleBase" id="RU004168"/>
    </source>
</evidence>
<dbReference type="EMBL" id="CP002347">
    <property type="protein sequence ID" value="ADR18199.1"/>
    <property type="molecule type" value="Genomic_DNA"/>
</dbReference>
<name>E4TJN7_CALNY</name>
<evidence type="ECO:0000256" key="3">
    <source>
        <dbReference type="ARBA" id="ARBA00047645"/>
    </source>
</evidence>
<dbReference type="GO" id="GO:0003998">
    <property type="term" value="F:acylphosphatase activity"/>
    <property type="evidence" value="ECO:0007669"/>
    <property type="project" value="UniProtKB-EC"/>
</dbReference>
<evidence type="ECO:0000256" key="5">
    <source>
        <dbReference type="RuleBase" id="RU000553"/>
    </source>
</evidence>
<dbReference type="SUPFAM" id="SSF54975">
    <property type="entry name" value="Acylphosphatase/BLUF domain-like"/>
    <property type="match status" value="1"/>
</dbReference>
<evidence type="ECO:0000256" key="4">
    <source>
        <dbReference type="PROSITE-ProRule" id="PRU00520"/>
    </source>
</evidence>